<sequence length="616" mass="69371">MSETLDAWYQKELDYFRQSAGDFAERFPKIANRLSLSGKDIKDPHVERLVQAFAYQNARIRHKLDDSFPEIADAMLDILYPHMLAPVPSMSILRFALSDAQADQTDGYHVKSGTYVETEPVFGHNCRFRTSYPVALFPLANKSTRLLPQPFSGPATRGKSEAVSTLRFDFSTLDPELPLGEFALDHLRFFVNLPNFEKAAQLLETVLTQTIEVVICGEDPTEAVAVLGPDCIKAVGFDADEAVLPHNPRSFPGYRLLTEYFVLPQKFLFFDVTGLTPDILKRLGTKLQISILLKECPSALENLVSPDTVCTGCTPIINLFEKTADAVPLTFRRTEYRIVPDARAESSMEIYSVNDIKVETQRNEVRPFRKFYSVNHTEVSGDTGYWHATRRPGPVEGDAGTLNVPTEMFVTLVDPEFSPRRPGEGMMYARLTCFNRDLPEELTKQRTAKQIRFDVVGGRGPISRIDCLVSPTPTLRQHLGRRNLWPLVSQLSLNHLSLMDSDNAVNAIQEILALNDVRDSAETRNLVQGIHSLGSQPLVQRINNAFARGTQINVVFDDENFSGDSAFLFATILNRFFGMYTSINSFTKLTATTRLRQSRKQDKWTWPAQAGDRFLI</sequence>
<dbReference type="KEGG" id="fmr:Fuma_01941"/>
<reference evidence="1 2" key="1">
    <citation type="journal article" date="2016" name="Front. Microbiol.">
        <title>Fuerstia marisgermanicae gen. nov., sp. nov., an Unusual Member of the Phylum Planctomycetes from the German Wadden Sea.</title>
        <authorList>
            <person name="Kohn T."/>
            <person name="Heuer A."/>
            <person name="Jogler M."/>
            <person name="Vollmers J."/>
            <person name="Boedeker C."/>
            <person name="Bunk B."/>
            <person name="Rast P."/>
            <person name="Borchert D."/>
            <person name="Glockner I."/>
            <person name="Freese H.M."/>
            <person name="Klenk H.P."/>
            <person name="Overmann J."/>
            <person name="Kaster A.K."/>
            <person name="Rohde M."/>
            <person name="Wiegand S."/>
            <person name="Jogler C."/>
        </authorList>
    </citation>
    <scope>NUCLEOTIDE SEQUENCE [LARGE SCALE GENOMIC DNA]</scope>
    <source>
        <strain evidence="1 2">NH11</strain>
    </source>
</reference>
<dbReference type="InterPro" id="IPR010272">
    <property type="entry name" value="T6SS_TssF"/>
</dbReference>
<dbReference type="Pfam" id="PF05947">
    <property type="entry name" value="T6SS_TssF"/>
    <property type="match status" value="1"/>
</dbReference>
<organism evidence="1 2">
    <name type="scientific">Fuerstiella marisgermanici</name>
    <dbReference type="NCBI Taxonomy" id="1891926"/>
    <lineage>
        <taxon>Bacteria</taxon>
        <taxon>Pseudomonadati</taxon>
        <taxon>Planctomycetota</taxon>
        <taxon>Planctomycetia</taxon>
        <taxon>Planctomycetales</taxon>
        <taxon>Planctomycetaceae</taxon>
        <taxon>Fuerstiella</taxon>
    </lineage>
</organism>
<gene>
    <name evidence="1" type="ORF">Fuma_01941</name>
</gene>
<dbReference type="PANTHER" id="PTHR35370">
    <property type="entry name" value="CYTOPLASMIC PROTEIN-RELATED-RELATED"/>
    <property type="match status" value="1"/>
</dbReference>
<dbReference type="EMBL" id="CP017641">
    <property type="protein sequence ID" value="APZ92331.1"/>
    <property type="molecule type" value="Genomic_DNA"/>
</dbReference>
<dbReference type="RefSeq" id="WP_077023968.1">
    <property type="nucleotide sequence ID" value="NZ_CP017641.1"/>
</dbReference>
<dbReference type="PIRSF" id="PIRSF028304">
    <property type="entry name" value="UCP028304"/>
    <property type="match status" value="1"/>
</dbReference>
<evidence type="ECO:0000313" key="1">
    <source>
        <dbReference type="EMBL" id="APZ92331.1"/>
    </source>
</evidence>
<protein>
    <submittedName>
        <fullName evidence="1">Type VI secretion protein, family</fullName>
    </submittedName>
</protein>
<dbReference type="PANTHER" id="PTHR35370:SF1">
    <property type="entry name" value="TYPE VI SECRETION SYSTEM COMPONENT TSSF1"/>
    <property type="match status" value="1"/>
</dbReference>
<dbReference type="Proteomes" id="UP000187735">
    <property type="component" value="Chromosome"/>
</dbReference>
<dbReference type="AlphaFoldDB" id="A0A1P8WE51"/>
<accession>A0A1P8WE51</accession>
<name>A0A1P8WE51_9PLAN</name>
<dbReference type="OrthoDB" id="9763676at2"/>
<evidence type="ECO:0000313" key="2">
    <source>
        <dbReference type="Proteomes" id="UP000187735"/>
    </source>
</evidence>
<keyword evidence="2" id="KW-1185">Reference proteome</keyword>
<dbReference type="NCBIfam" id="TIGR03359">
    <property type="entry name" value="VI_chp_6"/>
    <property type="match status" value="1"/>
</dbReference>
<dbReference type="STRING" id="1891926.Fuma_01941"/>
<proteinExistence type="predicted"/>